<evidence type="ECO:0000313" key="2">
    <source>
        <dbReference type="EMBL" id="PJE75860.1"/>
    </source>
</evidence>
<dbReference type="InterPro" id="IPR019277">
    <property type="entry name" value="DUF2304"/>
</dbReference>
<dbReference type="Pfam" id="PF10066">
    <property type="entry name" value="DUF2304"/>
    <property type="match status" value="1"/>
</dbReference>
<protein>
    <submittedName>
        <fullName evidence="2">DUF2304 domain-containing protein</fullName>
    </submittedName>
</protein>
<evidence type="ECO:0000256" key="1">
    <source>
        <dbReference type="SAM" id="Phobius"/>
    </source>
</evidence>
<comment type="caution">
    <text evidence="2">The sequence shown here is derived from an EMBL/GenBank/DDBJ whole genome shotgun (WGS) entry which is preliminary data.</text>
</comment>
<dbReference type="EMBL" id="PFET01000009">
    <property type="protein sequence ID" value="PJE75860.1"/>
    <property type="molecule type" value="Genomic_DNA"/>
</dbReference>
<feature type="transmembrane region" description="Helical" evidence="1">
    <location>
        <begin position="31"/>
        <end position="48"/>
    </location>
</feature>
<reference evidence="2 3" key="1">
    <citation type="submission" date="2017-09" db="EMBL/GenBank/DDBJ databases">
        <title>Depth-based differentiation of microbial function through sediment-hosted aquifers and enrichment of novel symbionts in the deep terrestrial subsurface.</title>
        <authorList>
            <person name="Probst A.J."/>
            <person name="Ladd B."/>
            <person name="Jarett J.K."/>
            <person name="Geller-Mcgrath D.E."/>
            <person name="Sieber C.M."/>
            <person name="Emerson J.B."/>
            <person name="Anantharaman K."/>
            <person name="Thomas B.C."/>
            <person name="Malmstrom R."/>
            <person name="Stieglmeier M."/>
            <person name="Klingl A."/>
            <person name="Woyke T."/>
            <person name="Ryan C.M."/>
            <person name="Banfield J.F."/>
        </authorList>
    </citation>
    <scope>NUCLEOTIDE SEQUENCE [LARGE SCALE GENOMIC DNA]</scope>
    <source>
        <strain evidence="2">CG10_big_fil_rev_8_21_14_0_10_48_11</strain>
    </source>
</reference>
<evidence type="ECO:0000313" key="3">
    <source>
        <dbReference type="Proteomes" id="UP000231152"/>
    </source>
</evidence>
<keyword evidence="1" id="KW-1133">Transmembrane helix</keyword>
<accession>A0A2M8LEI7</accession>
<gene>
    <name evidence="2" type="ORF">COV04_02860</name>
</gene>
<sequence length="115" mass="13247">MPIQWLITLFALFAAWRAVKSYRGGTLDRRKLLWWLLFWVATVIVVYLPQTTDAAARFLGVGRGVDAVLYVSILLLFYALFQQSRKTDRLEHSLTELVRSLALSDEVDDQGDDER</sequence>
<proteinExistence type="predicted"/>
<name>A0A2M8LEI7_9BACT</name>
<dbReference type="AlphaFoldDB" id="A0A2M8LEI7"/>
<feature type="transmembrane region" description="Helical" evidence="1">
    <location>
        <begin position="60"/>
        <end position="81"/>
    </location>
</feature>
<keyword evidence="1" id="KW-0472">Membrane</keyword>
<dbReference type="Proteomes" id="UP000231152">
    <property type="component" value="Unassembled WGS sequence"/>
</dbReference>
<keyword evidence="1" id="KW-0812">Transmembrane</keyword>
<organism evidence="2 3">
    <name type="scientific">Candidatus Uhrbacteria bacterium CG10_big_fil_rev_8_21_14_0_10_48_11</name>
    <dbReference type="NCBI Taxonomy" id="1975037"/>
    <lineage>
        <taxon>Bacteria</taxon>
        <taxon>Candidatus Uhriibacteriota</taxon>
    </lineage>
</organism>